<keyword evidence="2" id="KW-1185">Reference proteome</keyword>
<dbReference type="OrthoDB" id="9892520at2"/>
<gene>
    <name evidence="1" type="ORF">I595_1837</name>
</gene>
<evidence type="ECO:0000313" key="1">
    <source>
        <dbReference type="EMBL" id="KPM32188.1"/>
    </source>
</evidence>
<protein>
    <submittedName>
        <fullName evidence="1">Uncharacterized protein</fullName>
    </submittedName>
</protein>
<evidence type="ECO:0000313" key="2">
    <source>
        <dbReference type="Proteomes" id="UP000050280"/>
    </source>
</evidence>
<dbReference type="EMBL" id="LDJX01000003">
    <property type="protein sequence ID" value="KPM32188.1"/>
    <property type="molecule type" value="Genomic_DNA"/>
</dbReference>
<dbReference type="STRING" id="1300341.I595_1837"/>
<accession>A0A0N8H425</accession>
<organism evidence="1 2">
    <name type="scientific">Croceitalea dokdonensis DOKDO 023</name>
    <dbReference type="NCBI Taxonomy" id="1300341"/>
    <lineage>
        <taxon>Bacteria</taxon>
        <taxon>Pseudomonadati</taxon>
        <taxon>Bacteroidota</taxon>
        <taxon>Flavobacteriia</taxon>
        <taxon>Flavobacteriales</taxon>
        <taxon>Flavobacteriaceae</taxon>
        <taxon>Croceitalea</taxon>
    </lineage>
</organism>
<proteinExistence type="predicted"/>
<dbReference type="Proteomes" id="UP000050280">
    <property type="component" value="Unassembled WGS sequence"/>
</dbReference>
<dbReference type="RefSeq" id="WP_054558968.1">
    <property type="nucleotide sequence ID" value="NZ_LDJX01000003.1"/>
</dbReference>
<reference evidence="1 2" key="1">
    <citation type="submission" date="2015-09" db="EMBL/GenBank/DDBJ databases">
        <title>Genome sequence of the marine flavobacterium Croceitalea dokdonensis DOKDO 023 that contains proton- and sodium-pumping rhodopsins.</title>
        <authorList>
            <person name="Kwon S.-K."/>
            <person name="Lee H.K."/>
            <person name="Kwak M.-J."/>
            <person name="Kim J.F."/>
        </authorList>
    </citation>
    <scope>NUCLEOTIDE SEQUENCE [LARGE SCALE GENOMIC DNA]</scope>
    <source>
        <strain evidence="1 2">DOKDO 023</strain>
    </source>
</reference>
<sequence>MDKEYTQRLTFKGHPIIIRYRPLGRWQKPNYEGLQVPVEVKMAANEVTDRQVLETIFTAIEDDLLFIIREYLSTVKTTYFGILFKYQFVNRAIKLSEQGGMAYYRAELRWEYKY</sequence>
<comment type="caution">
    <text evidence="1">The sequence shown here is derived from an EMBL/GenBank/DDBJ whole genome shotgun (WGS) entry which is preliminary data.</text>
</comment>
<name>A0A0N8H425_9FLAO</name>
<dbReference type="AlphaFoldDB" id="A0A0N8H425"/>